<proteinExistence type="predicted"/>
<accession>A0AB39KQ36</accession>
<name>A0AB39KQ36_9CAUL</name>
<organism evidence="2">
    <name type="scientific">Caulobacter sp. 73W</name>
    <dbReference type="NCBI Taxonomy" id="3161137"/>
    <lineage>
        <taxon>Bacteria</taxon>
        <taxon>Pseudomonadati</taxon>
        <taxon>Pseudomonadota</taxon>
        <taxon>Alphaproteobacteria</taxon>
        <taxon>Caulobacterales</taxon>
        <taxon>Caulobacteraceae</taxon>
        <taxon>Caulobacter</taxon>
    </lineage>
</organism>
<evidence type="ECO:0000313" key="2">
    <source>
        <dbReference type="EMBL" id="XDO95810.1"/>
    </source>
</evidence>
<sequence>MVRRRFLPAALAIAISSPAFAQVEVTTLAPPDLFSTPVGADTGLGSDLWRGTSPAILRDALPKVSSKGLSPAAQGLARRLLMTGAFGPDGAGNDPALGAARVQGLLALGEADGAAEILQRAPNLSSSSALSQAAAESALIIGDDARACAVAEAVAENRGDPYWLRLRAFCQATSGQTEAAQLTLTLATAQEPKGSAFPRLMGALIAGAGSPGEASLKSGVEYAISRKLGLNLDAARANASPAIAAHLAAPPAPPELAAGDLTAAETSALAFLRRTKGIVAFTEAAVSARPVIASLVGARAPLQDPLLFIRAAVAAGDVETARAIRGGLVSDSAASADDMALIDALIAAAAGQADGPTLDRLVERGAQGGAKSSAQPAAMILWALAPADGVSMSAQARGEFAAFEGPRSSASPARLAALDQASAAGLKGETGLLALSIAADAGIGNFASADRARVVRALNRAGLTADARAFAAEGVLSLQIK</sequence>
<protein>
    <submittedName>
        <fullName evidence="2">Uncharacterized protein</fullName>
    </submittedName>
</protein>
<dbReference type="EMBL" id="CP158375">
    <property type="protein sequence ID" value="XDO95810.1"/>
    <property type="molecule type" value="Genomic_DNA"/>
</dbReference>
<dbReference type="AlphaFoldDB" id="A0AB39KQ36"/>
<keyword evidence="1" id="KW-0732">Signal</keyword>
<reference evidence="2" key="1">
    <citation type="submission" date="2024-06" db="EMBL/GenBank/DDBJ databases">
        <title>Caulobacter inopinatus, sp. nov.</title>
        <authorList>
            <person name="Donachie S.P."/>
        </authorList>
    </citation>
    <scope>NUCLEOTIDE SEQUENCE</scope>
    <source>
        <strain evidence="2">73W</strain>
    </source>
</reference>
<gene>
    <name evidence="2" type="ORF">ABOZ73_13510</name>
</gene>
<feature type="signal peptide" evidence="1">
    <location>
        <begin position="1"/>
        <end position="21"/>
    </location>
</feature>
<dbReference type="RefSeq" id="WP_369058653.1">
    <property type="nucleotide sequence ID" value="NZ_CP158375.1"/>
</dbReference>
<evidence type="ECO:0000256" key="1">
    <source>
        <dbReference type="SAM" id="SignalP"/>
    </source>
</evidence>
<feature type="chain" id="PRO_5044302254" evidence="1">
    <location>
        <begin position="22"/>
        <end position="481"/>
    </location>
</feature>